<evidence type="ECO:0000313" key="2">
    <source>
        <dbReference type="Proteomes" id="UP001057402"/>
    </source>
</evidence>
<keyword evidence="2" id="KW-1185">Reference proteome</keyword>
<proteinExistence type="predicted"/>
<dbReference type="EMBL" id="CM042883">
    <property type="protein sequence ID" value="KAI4377626.1"/>
    <property type="molecule type" value="Genomic_DNA"/>
</dbReference>
<dbReference type="Proteomes" id="UP001057402">
    <property type="component" value="Chromosome 4"/>
</dbReference>
<evidence type="ECO:0000313" key="1">
    <source>
        <dbReference type="EMBL" id="KAI4377626.1"/>
    </source>
</evidence>
<protein>
    <submittedName>
        <fullName evidence="1">Uncharacterized protein</fullName>
    </submittedName>
</protein>
<reference evidence="2" key="1">
    <citation type="journal article" date="2023" name="Front. Plant Sci.">
        <title>Chromosomal-level genome assembly of Melastoma candidum provides insights into trichome evolution.</title>
        <authorList>
            <person name="Zhong Y."/>
            <person name="Wu W."/>
            <person name="Sun C."/>
            <person name="Zou P."/>
            <person name="Liu Y."/>
            <person name="Dai S."/>
            <person name="Zhou R."/>
        </authorList>
    </citation>
    <scope>NUCLEOTIDE SEQUENCE [LARGE SCALE GENOMIC DNA]</scope>
</reference>
<sequence>MIEWKGGQKEKTGRGQKCETGAGNKKMQRENVNDRRTNRDAIPHPHPCDVFLSSSFTFHSRMPACAEPLSTFTNTGIASKASQSPMFPPSAPSEEILCSLIHGAPLLHIHIQ</sequence>
<comment type="caution">
    <text evidence="1">The sequence shown here is derived from an EMBL/GenBank/DDBJ whole genome shotgun (WGS) entry which is preliminary data.</text>
</comment>
<accession>A0ACB9REP2</accession>
<organism evidence="1 2">
    <name type="scientific">Melastoma candidum</name>
    <dbReference type="NCBI Taxonomy" id="119954"/>
    <lineage>
        <taxon>Eukaryota</taxon>
        <taxon>Viridiplantae</taxon>
        <taxon>Streptophyta</taxon>
        <taxon>Embryophyta</taxon>
        <taxon>Tracheophyta</taxon>
        <taxon>Spermatophyta</taxon>
        <taxon>Magnoliopsida</taxon>
        <taxon>eudicotyledons</taxon>
        <taxon>Gunneridae</taxon>
        <taxon>Pentapetalae</taxon>
        <taxon>rosids</taxon>
        <taxon>malvids</taxon>
        <taxon>Myrtales</taxon>
        <taxon>Melastomataceae</taxon>
        <taxon>Melastomatoideae</taxon>
        <taxon>Melastomateae</taxon>
        <taxon>Melastoma</taxon>
    </lineage>
</organism>
<gene>
    <name evidence="1" type="ORF">MLD38_015223</name>
</gene>
<name>A0ACB9REP2_9MYRT</name>